<evidence type="ECO:0000256" key="3">
    <source>
        <dbReference type="ARBA" id="ARBA00022741"/>
    </source>
</evidence>
<dbReference type="eggNOG" id="KOG1164">
    <property type="taxonomic scope" value="Eukaryota"/>
</dbReference>
<proteinExistence type="predicted"/>
<dbReference type="Proteomes" id="UP000095282">
    <property type="component" value="Unplaced"/>
</dbReference>
<evidence type="ECO:0000259" key="7">
    <source>
        <dbReference type="PROSITE" id="PS50011"/>
    </source>
</evidence>
<evidence type="ECO:0000256" key="2">
    <source>
        <dbReference type="ARBA" id="ARBA00022679"/>
    </source>
</evidence>
<feature type="binding site" evidence="6">
    <location>
        <position position="41"/>
    </location>
    <ligand>
        <name>ATP</name>
        <dbReference type="ChEBI" id="CHEBI:30616"/>
    </ligand>
</feature>
<keyword evidence="1" id="KW-0723">Serine/threonine-protein kinase</keyword>
<keyword evidence="3 6" id="KW-0547">Nucleotide-binding</keyword>
<dbReference type="AlphaFoldDB" id="A0A1I7TNZ7"/>
<dbReference type="WBParaSite" id="Csp11.Scaffold629.g10333.t1">
    <property type="protein sequence ID" value="Csp11.Scaffold629.g10333.t1"/>
    <property type="gene ID" value="Csp11.Scaffold629.g10333"/>
</dbReference>
<dbReference type="GO" id="GO:0005524">
    <property type="term" value="F:ATP binding"/>
    <property type="evidence" value="ECO:0007669"/>
    <property type="project" value="UniProtKB-UniRule"/>
</dbReference>
<dbReference type="SUPFAM" id="SSF56112">
    <property type="entry name" value="Protein kinase-like (PK-like)"/>
    <property type="match status" value="1"/>
</dbReference>
<keyword evidence="8" id="KW-1185">Reference proteome</keyword>
<evidence type="ECO:0000256" key="5">
    <source>
        <dbReference type="ARBA" id="ARBA00022840"/>
    </source>
</evidence>
<keyword evidence="2" id="KW-0808">Transferase</keyword>
<dbReference type="GO" id="GO:0004674">
    <property type="term" value="F:protein serine/threonine kinase activity"/>
    <property type="evidence" value="ECO:0007669"/>
    <property type="project" value="UniProtKB-KW"/>
</dbReference>
<dbReference type="STRING" id="1561998.A0A1I7TNZ7"/>
<evidence type="ECO:0000256" key="4">
    <source>
        <dbReference type="ARBA" id="ARBA00022777"/>
    </source>
</evidence>
<dbReference type="InterPro" id="IPR050494">
    <property type="entry name" value="Ser_Thr_dual-spec_kinase"/>
</dbReference>
<evidence type="ECO:0000313" key="8">
    <source>
        <dbReference type="Proteomes" id="UP000095282"/>
    </source>
</evidence>
<dbReference type="PANTHER" id="PTHR24058">
    <property type="entry name" value="DUAL SPECIFICITY PROTEIN KINASE"/>
    <property type="match status" value="1"/>
</dbReference>
<keyword evidence="4" id="KW-0418">Kinase</keyword>
<dbReference type="Gene3D" id="3.30.200.20">
    <property type="entry name" value="Phosphorylase Kinase, domain 1"/>
    <property type="match status" value="1"/>
</dbReference>
<dbReference type="PROSITE" id="PS50011">
    <property type="entry name" value="PROTEIN_KINASE_DOM"/>
    <property type="match status" value="1"/>
</dbReference>
<dbReference type="InterPro" id="IPR011009">
    <property type="entry name" value="Kinase-like_dom_sf"/>
</dbReference>
<dbReference type="SMART" id="SM00220">
    <property type="entry name" value="S_TKc"/>
    <property type="match status" value="1"/>
</dbReference>
<dbReference type="Pfam" id="PF00069">
    <property type="entry name" value="Pkinase"/>
    <property type="match status" value="1"/>
</dbReference>
<accession>A0A1I7TNZ7</accession>
<dbReference type="InterPro" id="IPR017441">
    <property type="entry name" value="Protein_kinase_ATP_BS"/>
</dbReference>
<evidence type="ECO:0000256" key="6">
    <source>
        <dbReference type="PROSITE-ProRule" id="PRU10141"/>
    </source>
</evidence>
<dbReference type="InterPro" id="IPR000719">
    <property type="entry name" value="Prot_kinase_dom"/>
</dbReference>
<feature type="domain" description="Protein kinase" evidence="7">
    <location>
        <begin position="12"/>
        <end position="207"/>
    </location>
</feature>
<evidence type="ECO:0000256" key="1">
    <source>
        <dbReference type="ARBA" id="ARBA00022527"/>
    </source>
</evidence>
<evidence type="ECO:0000313" key="9">
    <source>
        <dbReference type="WBParaSite" id="Csp11.Scaffold629.g10333.t1"/>
    </source>
</evidence>
<dbReference type="PROSITE" id="PS00107">
    <property type="entry name" value="PROTEIN_KINASE_ATP"/>
    <property type="match status" value="1"/>
</dbReference>
<sequence length="207" mass="24055">MLRRGVILQTCYRLRHELGRGTFGVVFSAHDGYRSEYVAIKMLEKKDDEQFESGITEIRALREIGTLSGVPKMLHYFETSTHLGIAMREELETLETQYKTKRPPWFQDKTVVAIGWQLTKILETTHQKNLVHRDIDSSNIMISIDHDTRAPLLIIDWGVCLDLAKVRDPNRRDIYFAHSFSVSSRMARGLIATKKCDMIMSLYLRFF</sequence>
<protein>
    <submittedName>
        <fullName evidence="9">Protein kinase domain-containing protein</fullName>
    </submittedName>
</protein>
<dbReference type="Gene3D" id="1.10.510.10">
    <property type="entry name" value="Transferase(Phosphotransferase) domain 1"/>
    <property type="match status" value="1"/>
</dbReference>
<keyword evidence="5 6" id="KW-0067">ATP-binding</keyword>
<organism evidence="8 9">
    <name type="scientific">Caenorhabditis tropicalis</name>
    <dbReference type="NCBI Taxonomy" id="1561998"/>
    <lineage>
        <taxon>Eukaryota</taxon>
        <taxon>Metazoa</taxon>
        <taxon>Ecdysozoa</taxon>
        <taxon>Nematoda</taxon>
        <taxon>Chromadorea</taxon>
        <taxon>Rhabditida</taxon>
        <taxon>Rhabditina</taxon>
        <taxon>Rhabditomorpha</taxon>
        <taxon>Rhabditoidea</taxon>
        <taxon>Rhabditidae</taxon>
        <taxon>Peloderinae</taxon>
        <taxon>Caenorhabditis</taxon>
    </lineage>
</organism>
<dbReference type="CDD" id="cd00180">
    <property type="entry name" value="PKc"/>
    <property type="match status" value="1"/>
</dbReference>
<reference evidence="9" key="1">
    <citation type="submission" date="2016-11" db="UniProtKB">
        <authorList>
            <consortium name="WormBaseParasite"/>
        </authorList>
    </citation>
    <scope>IDENTIFICATION</scope>
</reference>
<name>A0A1I7TNZ7_9PELO</name>